<name>A0ABT9UDT6_9MICC</name>
<keyword evidence="3" id="KW-1185">Reference proteome</keyword>
<evidence type="ECO:0000313" key="2">
    <source>
        <dbReference type="EMBL" id="MDQ0117176.1"/>
    </source>
</evidence>
<comment type="caution">
    <text evidence="2">The sequence shown here is derived from an EMBL/GenBank/DDBJ whole genome shotgun (WGS) entry which is preliminary data.</text>
</comment>
<reference evidence="2 3" key="1">
    <citation type="submission" date="2023-07" db="EMBL/GenBank/DDBJ databases">
        <title>Sorghum-associated microbial communities from plants grown in Nebraska, USA.</title>
        <authorList>
            <person name="Schachtman D."/>
        </authorList>
    </citation>
    <scope>NUCLEOTIDE SEQUENCE [LARGE SCALE GENOMIC DNA]</scope>
    <source>
        <strain evidence="2 3">DS994</strain>
    </source>
</reference>
<evidence type="ECO:0000313" key="3">
    <source>
        <dbReference type="Proteomes" id="UP001226389"/>
    </source>
</evidence>
<keyword evidence="1" id="KW-1133">Transmembrane helix</keyword>
<proteinExistence type="predicted"/>
<accession>A0ABT9UDT6</accession>
<dbReference type="Proteomes" id="UP001226389">
    <property type="component" value="Unassembled WGS sequence"/>
</dbReference>
<protein>
    <recommendedName>
        <fullName evidence="4">MFS transporter</fullName>
    </recommendedName>
</protein>
<gene>
    <name evidence="2" type="ORF">J2T22_000336</name>
</gene>
<feature type="transmembrane region" description="Helical" evidence="1">
    <location>
        <begin position="12"/>
        <end position="31"/>
    </location>
</feature>
<keyword evidence="1" id="KW-0812">Transmembrane</keyword>
<evidence type="ECO:0000256" key="1">
    <source>
        <dbReference type="SAM" id="Phobius"/>
    </source>
</evidence>
<keyword evidence="1" id="KW-0472">Membrane</keyword>
<organism evidence="2 3">
    <name type="scientific">Pseudarthrobacter defluvii</name>
    <dbReference type="NCBI Taxonomy" id="410837"/>
    <lineage>
        <taxon>Bacteria</taxon>
        <taxon>Bacillati</taxon>
        <taxon>Actinomycetota</taxon>
        <taxon>Actinomycetes</taxon>
        <taxon>Micrococcales</taxon>
        <taxon>Micrococcaceae</taxon>
        <taxon>Pseudarthrobacter</taxon>
    </lineage>
</organism>
<dbReference type="EMBL" id="JAUSSY010000001">
    <property type="protein sequence ID" value="MDQ0117176.1"/>
    <property type="molecule type" value="Genomic_DNA"/>
</dbReference>
<sequence length="210" mass="21470">MRDPLPRSPFHLLRASTLAAGTLALAAGAHVAGGGQLPAPVILLAVLALTALASTVATRLRLSFPAIGALLGGGQLALHELLTAFSSPLPGAAPGPEPAHLHSDSLLALHGFAPLAEHLSPADPGLAPLMLGAHAAATLGCALLLAKGETALWALAGWLRPFAGLPRPLAPLPAVRLDGLFRHAPLRRSPWRNLRQDSRRGPPSAVVPAL</sequence>
<feature type="transmembrane region" description="Helical" evidence="1">
    <location>
        <begin position="37"/>
        <end position="57"/>
    </location>
</feature>
<dbReference type="RefSeq" id="WP_307487892.1">
    <property type="nucleotide sequence ID" value="NZ_JAUSSY010000001.1"/>
</dbReference>
<evidence type="ECO:0008006" key="4">
    <source>
        <dbReference type="Google" id="ProtNLM"/>
    </source>
</evidence>